<evidence type="ECO:0000259" key="2">
    <source>
        <dbReference type="Pfam" id="PF13966"/>
    </source>
</evidence>
<comment type="caution">
    <text evidence="3">The sequence shown here is derived from an EMBL/GenBank/DDBJ whole genome shotgun (WGS) entry which is preliminary data.</text>
</comment>
<name>A0A8T3BYY6_DENNO</name>
<dbReference type="InterPro" id="IPR026960">
    <property type="entry name" value="RVT-Znf"/>
</dbReference>
<dbReference type="OrthoDB" id="1022088at2759"/>
<organism evidence="3 4">
    <name type="scientific">Dendrobium nobile</name>
    <name type="common">Orchid</name>
    <dbReference type="NCBI Taxonomy" id="94219"/>
    <lineage>
        <taxon>Eukaryota</taxon>
        <taxon>Viridiplantae</taxon>
        <taxon>Streptophyta</taxon>
        <taxon>Embryophyta</taxon>
        <taxon>Tracheophyta</taxon>
        <taxon>Spermatophyta</taxon>
        <taxon>Magnoliopsida</taxon>
        <taxon>Liliopsida</taxon>
        <taxon>Asparagales</taxon>
        <taxon>Orchidaceae</taxon>
        <taxon>Epidendroideae</taxon>
        <taxon>Malaxideae</taxon>
        <taxon>Dendrobiinae</taxon>
        <taxon>Dendrobium</taxon>
    </lineage>
</organism>
<protein>
    <recommendedName>
        <fullName evidence="2">Reverse transcriptase zinc-binding domain-containing protein</fullName>
    </recommendedName>
</protein>
<reference evidence="3" key="1">
    <citation type="journal article" date="2022" name="Front. Genet.">
        <title>Chromosome-Scale Assembly of the Dendrobium nobile Genome Provides Insights Into the Molecular Mechanism of the Biosynthesis of the Medicinal Active Ingredient of Dendrobium.</title>
        <authorList>
            <person name="Xu Q."/>
            <person name="Niu S.-C."/>
            <person name="Li K.-L."/>
            <person name="Zheng P.-J."/>
            <person name="Zhang X.-J."/>
            <person name="Jia Y."/>
            <person name="Liu Y."/>
            <person name="Niu Y.-X."/>
            <person name="Yu L.-H."/>
            <person name="Chen D.-F."/>
            <person name="Zhang G.-Q."/>
        </authorList>
    </citation>
    <scope>NUCLEOTIDE SEQUENCE</scope>
    <source>
        <tissue evidence="3">Leaf</tissue>
    </source>
</reference>
<dbReference type="Pfam" id="PF13966">
    <property type="entry name" value="zf-RVT"/>
    <property type="match status" value="1"/>
</dbReference>
<proteinExistence type="predicted"/>
<keyword evidence="4" id="KW-1185">Reference proteome</keyword>
<evidence type="ECO:0000313" key="4">
    <source>
        <dbReference type="Proteomes" id="UP000829196"/>
    </source>
</evidence>
<gene>
    <name evidence="3" type="ORF">KFK09_008080</name>
</gene>
<dbReference type="PANTHER" id="PTHR33116">
    <property type="entry name" value="REVERSE TRANSCRIPTASE ZINC-BINDING DOMAIN-CONTAINING PROTEIN-RELATED-RELATED"/>
    <property type="match status" value="1"/>
</dbReference>
<keyword evidence="1" id="KW-0812">Transmembrane</keyword>
<keyword evidence="1" id="KW-0472">Membrane</keyword>
<evidence type="ECO:0000256" key="1">
    <source>
        <dbReference type="SAM" id="Phobius"/>
    </source>
</evidence>
<dbReference type="Proteomes" id="UP000829196">
    <property type="component" value="Unassembled WGS sequence"/>
</dbReference>
<feature type="domain" description="Reverse transcriptase zinc-binding" evidence="2">
    <location>
        <begin position="288"/>
        <end position="362"/>
    </location>
</feature>
<accession>A0A8T3BYY6</accession>
<sequence length="548" mass="62872">MFPKAVTNQDSICQILSILNITSSISYLGIPLAFRRLKVADYLPFIDSIDKKLLGWKANLLSLAGRLQFLKFTMINSIAYWIRGGIMPKTVLKHFKKISSRFLFFGDIGMSKKIHMVAWDRVFLPTHLGGLGLHSFLAMQYAFNCSIIMRMYNSTSLLSDWLSQCYISPWRPAPQAASIFWKSVCSTALNAKANFNFIITPNARIAVHWDHWCYNGDLDSFSDGFYVLQATNANTLIRDLIRENDWSLPISIPECVKLAIRDIKINMDTNNCIIWKNVKHNKFSDYINAFHDTKPDCSWSNLIWHKKYALRYTVYTWLALVGGLKTAEALLRRNISVPSTCSLCHVFPESSSHLFFECSYSYDILLKLIPSSRYLLFKPSILQLLEWISEDQNTIQTTKNYFSLISCCSIYFIWIERNARRFGNKYNSSSTTFLRIKNAVPWWIVFSGLFSGPPRKNSDNLWKSFFHKPAVLKWTHLVNDATPKQAPIGWSSGNHGDTISRNFCNLSPGVNVSGSQILLDIHYLVLHYLTFVLLDLARANFCARKSNP</sequence>
<dbReference type="EMBL" id="JAGYWB010000006">
    <property type="protein sequence ID" value="KAI0520604.1"/>
    <property type="molecule type" value="Genomic_DNA"/>
</dbReference>
<dbReference type="AlphaFoldDB" id="A0A8T3BYY6"/>
<evidence type="ECO:0000313" key="3">
    <source>
        <dbReference type="EMBL" id="KAI0520604.1"/>
    </source>
</evidence>
<feature type="transmembrane region" description="Helical" evidence="1">
    <location>
        <begin position="12"/>
        <end position="34"/>
    </location>
</feature>
<dbReference type="PANTHER" id="PTHR33116:SF78">
    <property type="entry name" value="OS12G0587133 PROTEIN"/>
    <property type="match status" value="1"/>
</dbReference>
<keyword evidence="1" id="KW-1133">Transmembrane helix</keyword>